<dbReference type="InterPro" id="IPR051803">
    <property type="entry name" value="TA_system_RelE-like_toxin"/>
</dbReference>
<protein>
    <submittedName>
        <fullName evidence="3">Plasmid stabilization system protein ParE</fullName>
    </submittedName>
</protein>
<comment type="similarity">
    <text evidence="1">Belongs to the RelE toxin family.</text>
</comment>
<evidence type="ECO:0000313" key="4">
    <source>
        <dbReference type="Proteomes" id="UP000255423"/>
    </source>
</evidence>
<dbReference type="InterPro" id="IPR007712">
    <property type="entry name" value="RelE/ParE_toxin"/>
</dbReference>
<reference evidence="3 4" key="1">
    <citation type="submission" date="2017-08" db="EMBL/GenBank/DDBJ databases">
        <authorList>
            <person name="de Groot N.N."/>
        </authorList>
    </citation>
    <scope>NUCLEOTIDE SEQUENCE [LARGE SCALE GENOMIC DNA]</scope>
    <source>
        <strain evidence="3 4">HM2</strain>
    </source>
</reference>
<dbReference type="RefSeq" id="WP_109572841.1">
    <property type="nucleotide sequence ID" value="NZ_UHJL01000002.1"/>
</dbReference>
<evidence type="ECO:0000313" key="3">
    <source>
        <dbReference type="EMBL" id="SUQ24318.1"/>
    </source>
</evidence>
<keyword evidence="2" id="KW-1277">Toxin-antitoxin system</keyword>
<organism evidence="3 4">
    <name type="scientific">Fibrobacter succinogenes</name>
    <name type="common">Bacteroides succinogenes</name>
    <dbReference type="NCBI Taxonomy" id="833"/>
    <lineage>
        <taxon>Bacteria</taxon>
        <taxon>Pseudomonadati</taxon>
        <taxon>Fibrobacterota</taxon>
        <taxon>Fibrobacteria</taxon>
        <taxon>Fibrobacterales</taxon>
        <taxon>Fibrobacteraceae</taxon>
        <taxon>Fibrobacter</taxon>
    </lineage>
</organism>
<dbReference type="Proteomes" id="UP000255423">
    <property type="component" value="Unassembled WGS sequence"/>
</dbReference>
<name>A0A380S6G2_FIBSU</name>
<dbReference type="Gene3D" id="3.30.2310.20">
    <property type="entry name" value="RelE-like"/>
    <property type="match status" value="1"/>
</dbReference>
<accession>A0A380S6G2</accession>
<evidence type="ECO:0000256" key="1">
    <source>
        <dbReference type="ARBA" id="ARBA00006226"/>
    </source>
</evidence>
<sequence length="102" mass="11437">MPSIVFSPKAVEDLDGINAYIESELGSPKAANEKIIEILDAIDNLAVFPKIGPSSRGKVNSLTKYRCLSVSGYLVFYRNERDKVFVIRILNSRMDYLRILGL</sequence>
<proteinExistence type="inferred from homology"/>
<evidence type="ECO:0000256" key="2">
    <source>
        <dbReference type="ARBA" id="ARBA00022649"/>
    </source>
</evidence>
<dbReference type="InterPro" id="IPR035093">
    <property type="entry name" value="RelE/ParE_toxin_dom_sf"/>
</dbReference>
<dbReference type="Pfam" id="PF05016">
    <property type="entry name" value="ParE_toxin"/>
    <property type="match status" value="1"/>
</dbReference>
<dbReference type="EMBL" id="UHJL01000002">
    <property type="protein sequence ID" value="SUQ24318.1"/>
    <property type="molecule type" value="Genomic_DNA"/>
</dbReference>
<gene>
    <name evidence="3" type="ORF">SAMN05661053_1715</name>
</gene>
<dbReference type="AlphaFoldDB" id="A0A380S6G2"/>
<dbReference type="PANTHER" id="PTHR33755">
    <property type="entry name" value="TOXIN PARE1-RELATED"/>
    <property type="match status" value="1"/>
</dbReference>